<organism evidence="2 3">
    <name type="scientific">Trichormus variabilis SAG 1403-4b</name>
    <dbReference type="NCBI Taxonomy" id="447716"/>
    <lineage>
        <taxon>Bacteria</taxon>
        <taxon>Bacillati</taxon>
        <taxon>Cyanobacteriota</taxon>
        <taxon>Cyanophyceae</taxon>
        <taxon>Nostocales</taxon>
        <taxon>Nostocaceae</taxon>
        <taxon>Trichormus</taxon>
    </lineage>
</organism>
<dbReference type="Proteomes" id="UP000276103">
    <property type="component" value="Unassembled WGS sequence"/>
</dbReference>
<evidence type="ECO:0000313" key="3">
    <source>
        <dbReference type="Proteomes" id="UP000276103"/>
    </source>
</evidence>
<evidence type="ECO:0000256" key="1">
    <source>
        <dbReference type="SAM" id="MobiDB-lite"/>
    </source>
</evidence>
<proteinExistence type="predicted"/>
<comment type="caution">
    <text evidence="2">The sequence shown here is derived from an EMBL/GenBank/DDBJ whole genome shotgun (WGS) entry which is preliminary data.</text>
</comment>
<gene>
    <name evidence="2" type="ORF">DSM107003_42730</name>
</gene>
<keyword evidence="3" id="KW-1185">Reference proteome</keyword>
<dbReference type="AlphaFoldDB" id="A0A3S1BRS8"/>
<name>A0A3S1BRS8_ANAVA</name>
<sequence length="297" mass="31691">MKPGGCGHKAINDASDSLFGKISDLFNTGANAVQLALLQKIDLKLGAQIAGGIGGKLVDGFKWLQLDRALNILTFAATVHNAAMLSNDILQTLVGALTNVLTLIIPKDDAGNAFNIGEAINSTVENVVKGIVGAENYTNLTNAWAKANRIYQATTNILNSFLSLSQTILQASEMIAAYTGKIGNALKKGGVVLENAYGWMNPQPKFNRVTQTLENLQQAASTVQMVTQVPLDVVNATTELTTASTEFVKAVKEDDKPANKAVAQPEPDELKAKELQSKIDSQPAPFDFSDLFDGEDL</sequence>
<protein>
    <submittedName>
        <fullName evidence="2">Uncharacterized protein</fullName>
    </submittedName>
</protein>
<feature type="region of interest" description="Disordered" evidence="1">
    <location>
        <begin position="276"/>
        <end position="297"/>
    </location>
</feature>
<evidence type="ECO:0000313" key="2">
    <source>
        <dbReference type="EMBL" id="RUS93772.1"/>
    </source>
</evidence>
<accession>A0A3S1BRS8</accession>
<dbReference type="EMBL" id="RSCM01000017">
    <property type="protein sequence ID" value="RUS93772.1"/>
    <property type="molecule type" value="Genomic_DNA"/>
</dbReference>
<reference evidence="2 3" key="1">
    <citation type="journal article" date="2019" name="Genome Biol. Evol.">
        <title>Day and night: Metabolic profiles and evolutionary relationships of six axenic non-marine cyanobacteria.</title>
        <authorList>
            <person name="Will S.E."/>
            <person name="Henke P."/>
            <person name="Boedeker C."/>
            <person name="Huang S."/>
            <person name="Brinkmann H."/>
            <person name="Rohde M."/>
            <person name="Jarek M."/>
            <person name="Friedl T."/>
            <person name="Seufert S."/>
            <person name="Schumacher M."/>
            <person name="Overmann J."/>
            <person name="Neumann-Schaal M."/>
            <person name="Petersen J."/>
        </authorList>
    </citation>
    <scope>NUCLEOTIDE SEQUENCE [LARGE SCALE GENOMIC DNA]</scope>
    <source>
        <strain evidence="2 3">SAG 1403-4b</strain>
    </source>
</reference>